<protein>
    <submittedName>
        <fullName evidence="1">Uncharacterized protein</fullName>
    </submittedName>
</protein>
<accession>A0A8X6TS90</accession>
<proteinExistence type="predicted"/>
<dbReference type="EMBL" id="BMAW01015059">
    <property type="protein sequence ID" value="GFT41787.1"/>
    <property type="molecule type" value="Genomic_DNA"/>
</dbReference>
<dbReference type="AlphaFoldDB" id="A0A8X6TS90"/>
<evidence type="ECO:0000313" key="2">
    <source>
        <dbReference type="Proteomes" id="UP000887013"/>
    </source>
</evidence>
<evidence type="ECO:0000313" key="1">
    <source>
        <dbReference type="EMBL" id="GFT41787.1"/>
    </source>
</evidence>
<reference evidence="1" key="1">
    <citation type="submission" date="2020-08" db="EMBL/GenBank/DDBJ databases">
        <title>Multicomponent nature underlies the extraordinary mechanical properties of spider dragline silk.</title>
        <authorList>
            <person name="Kono N."/>
            <person name="Nakamura H."/>
            <person name="Mori M."/>
            <person name="Yoshida Y."/>
            <person name="Ohtoshi R."/>
            <person name="Malay A.D."/>
            <person name="Moran D.A.P."/>
            <person name="Tomita M."/>
            <person name="Numata K."/>
            <person name="Arakawa K."/>
        </authorList>
    </citation>
    <scope>NUCLEOTIDE SEQUENCE</scope>
</reference>
<comment type="caution">
    <text evidence="1">The sequence shown here is derived from an EMBL/GenBank/DDBJ whole genome shotgun (WGS) entry which is preliminary data.</text>
</comment>
<name>A0A8X6TS90_NEPPI</name>
<keyword evidence="2" id="KW-1185">Reference proteome</keyword>
<sequence>MVSCVSTWSHYNGLAVIKQVGVLLYYKLSNGFCDCGNLPFDEWGIESWGSSWSFEDIDEYGQEVFEVGYRLEAL</sequence>
<gene>
    <name evidence="1" type="ORF">NPIL_107371</name>
</gene>
<organism evidence="1 2">
    <name type="scientific">Nephila pilipes</name>
    <name type="common">Giant wood spider</name>
    <name type="synonym">Nephila maculata</name>
    <dbReference type="NCBI Taxonomy" id="299642"/>
    <lineage>
        <taxon>Eukaryota</taxon>
        <taxon>Metazoa</taxon>
        <taxon>Ecdysozoa</taxon>
        <taxon>Arthropoda</taxon>
        <taxon>Chelicerata</taxon>
        <taxon>Arachnida</taxon>
        <taxon>Araneae</taxon>
        <taxon>Araneomorphae</taxon>
        <taxon>Entelegynae</taxon>
        <taxon>Araneoidea</taxon>
        <taxon>Nephilidae</taxon>
        <taxon>Nephila</taxon>
    </lineage>
</organism>
<dbReference type="Proteomes" id="UP000887013">
    <property type="component" value="Unassembled WGS sequence"/>
</dbReference>